<protein>
    <submittedName>
        <fullName evidence="1">Uncharacterized protein</fullName>
    </submittedName>
</protein>
<comment type="caution">
    <text evidence="1">The sequence shown here is derived from an EMBL/GenBank/DDBJ whole genome shotgun (WGS) entry which is preliminary data.</text>
</comment>
<accession>A0A6L6QA76</accession>
<dbReference type="RefSeq" id="WP_155452333.1">
    <property type="nucleotide sequence ID" value="NZ_WNKX01000001.1"/>
</dbReference>
<proteinExistence type="predicted"/>
<dbReference type="Proteomes" id="UP000472320">
    <property type="component" value="Unassembled WGS sequence"/>
</dbReference>
<name>A0A6L6QA76_9BURK</name>
<evidence type="ECO:0000313" key="2">
    <source>
        <dbReference type="Proteomes" id="UP000472320"/>
    </source>
</evidence>
<dbReference type="EMBL" id="WNKX01000001">
    <property type="protein sequence ID" value="MTW09368.1"/>
    <property type="molecule type" value="Genomic_DNA"/>
</dbReference>
<keyword evidence="2" id="KW-1185">Reference proteome</keyword>
<organism evidence="1 2">
    <name type="scientific">Massilia eburnea</name>
    <dbReference type="NCBI Taxonomy" id="1776165"/>
    <lineage>
        <taxon>Bacteria</taxon>
        <taxon>Pseudomonadati</taxon>
        <taxon>Pseudomonadota</taxon>
        <taxon>Betaproteobacteria</taxon>
        <taxon>Burkholderiales</taxon>
        <taxon>Oxalobacteraceae</taxon>
        <taxon>Telluria group</taxon>
        <taxon>Massilia</taxon>
    </lineage>
</organism>
<evidence type="ECO:0000313" key="1">
    <source>
        <dbReference type="EMBL" id="MTW09368.1"/>
    </source>
</evidence>
<gene>
    <name evidence="1" type="ORF">GM658_02040</name>
</gene>
<sequence>MDSLLHFKPGDTWLLRGRGARDRNHLLAPTTASRASAVPAISRWRGLEALPMHLLQKLREARANDAFARRLENLQVCVSRAEIQLRQLASPQPWQVPGAGQVLSGDAMLASWRQVADGGPLAREFATYACHVSACTRQLQEALASFEQLAQQAAAHERHGPLYALAERLIGWGDTLVEDEVADEVMLRIQAYPEIYEQMLEEAGGGSDESAASLESLGDADLLRLDWAGGQRTMLLKSLTRLRGI</sequence>
<dbReference type="OrthoDB" id="8773219at2"/>
<reference evidence="1 2" key="1">
    <citation type="submission" date="2019-11" db="EMBL/GenBank/DDBJ databases">
        <title>Type strains purchased from KCTC, JCM and DSMZ.</title>
        <authorList>
            <person name="Lu H."/>
        </authorList>
    </citation>
    <scope>NUCLEOTIDE SEQUENCE [LARGE SCALE GENOMIC DNA]</scope>
    <source>
        <strain evidence="1 2">JCM 31587</strain>
    </source>
</reference>
<dbReference type="AlphaFoldDB" id="A0A6L6QA76"/>